<protein>
    <submittedName>
        <fullName evidence="2">Uncharacterized protein</fullName>
    </submittedName>
</protein>
<evidence type="ECO:0000313" key="3">
    <source>
        <dbReference type="Proteomes" id="UP000037397"/>
    </source>
</evidence>
<dbReference type="AlphaFoldDB" id="A0A0L6CFF4"/>
<dbReference type="STRING" id="1631356.VV01_02985"/>
<proteinExistence type="predicted"/>
<evidence type="ECO:0000256" key="1">
    <source>
        <dbReference type="SAM" id="MobiDB-lite"/>
    </source>
</evidence>
<gene>
    <name evidence="2" type="ORF">VV01_02985</name>
</gene>
<dbReference type="Proteomes" id="UP000037397">
    <property type="component" value="Unassembled WGS sequence"/>
</dbReference>
<evidence type="ECO:0000313" key="2">
    <source>
        <dbReference type="EMBL" id="KNX36335.1"/>
    </source>
</evidence>
<feature type="region of interest" description="Disordered" evidence="1">
    <location>
        <begin position="1"/>
        <end position="47"/>
    </location>
</feature>
<dbReference type="EMBL" id="LAIR01000002">
    <property type="protein sequence ID" value="KNX36335.1"/>
    <property type="molecule type" value="Genomic_DNA"/>
</dbReference>
<reference evidence="3" key="1">
    <citation type="submission" date="2015-03" db="EMBL/GenBank/DDBJ databases">
        <title>Luteipulveratus halotolerans sp. nov., a novel actinobacterium (Dermacoccaceae) from Sarawak, Malaysia.</title>
        <authorList>
            <person name="Juboi H."/>
            <person name="Basik A."/>
            <person name="Shamsul S.S."/>
            <person name="Arnold P."/>
            <person name="Schmitt E.K."/>
            <person name="Sanglier J.-J."/>
            <person name="Yeo T."/>
        </authorList>
    </citation>
    <scope>NUCLEOTIDE SEQUENCE [LARGE SCALE GENOMIC DNA]</scope>
    <source>
        <strain evidence="3">C296001</strain>
    </source>
</reference>
<organism evidence="2 3">
    <name type="scientific">Luteipulveratus halotolerans</name>
    <dbReference type="NCBI Taxonomy" id="1631356"/>
    <lineage>
        <taxon>Bacteria</taxon>
        <taxon>Bacillati</taxon>
        <taxon>Actinomycetota</taxon>
        <taxon>Actinomycetes</taxon>
        <taxon>Micrococcales</taxon>
        <taxon>Dermacoccaceae</taxon>
        <taxon>Luteipulveratus</taxon>
    </lineage>
</organism>
<keyword evidence="3" id="KW-1185">Reference proteome</keyword>
<name>A0A0L6CFF4_9MICO</name>
<comment type="caution">
    <text evidence="2">The sequence shown here is derived from an EMBL/GenBank/DDBJ whole genome shotgun (WGS) entry which is preliminary data.</text>
</comment>
<dbReference type="RefSeq" id="WP_050668586.1">
    <property type="nucleotide sequence ID" value="NZ_LAIR01000002.1"/>
</dbReference>
<sequence length="61" mass="7118">MFATFFRPNEQIAQQMQADRERAATRHTPQVEPAVTAPVQRRARRWHHGEVVSAPRLRAVR</sequence>
<accession>A0A0L6CFF4</accession>